<dbReference type="RefSeq" id="WP_270214787.1">
    <property type="nucleotide sequence ID" value="NZ_CAUAJF010000110.1"/>
</dbReference>
<dbReference type="Gene3D" id="3.90.550.10">
    <property type="entry name" value="Spore Coat Polysaccharide Biosynthesis Protein SpsA, Chain A"/>
    <property type="match status" value="1"/>
</dbReference>
<dbReference type="PANTHER" id="PTHR22916:SF3">
    <property type="entry name" value="UDP-GLCNAC:BETAGAL BETA-1,3-N-ACETYLGLUCOSAMINYLTRANSFERASE-LIKE PROTEIN 1"/>
    <property type="match status" value="1"/>
</dbReference>
<feature type="domain" description="Glycosyltransferase 2-like" evidence="1">
    <location>
        <begin position="10"/>
        <end position="142"/>
    </location>
</feature>
<protein>
    <recommendedName>
        <fullName evidence="1">Glycosyltransferase 2-like domain-containing protein</fullName>
    </recommendedName>
</protein>
<evidence type="ECO:0000313" key="2">
    <source>
        <dbReference type="EMBL" id="HBJ09853.1"/>
    </source>
</evidence>
<evidence type="ECO:0000313" key="3">
    <source>
        <dbReference type="Proteomes" id="UP000262954"/>
    </source>
</evidence>
<dbReference type="AlphaFoldDB" id="A0A354M5R4"/>
<comment type="caution">
    <text evidence="2">The sequence shown here is derived from an EMBL/GenBank/DDBJ whole genome shotgun (WGS) entry which is preliminary data.</text>
</comment>
<dbReference type="InterPro" id="IPR029044">
    <property type="entry name" value="Nucleotide-diphossugar_trans"/>
</dbReference>
<proteinExistence type="predicted"/>
<accession>A0A354M5R4</accession>
<dbReference type="SUPFAM" id="SSF53448">
    <property type="entry name" value="Nucleotide-diphospho-sugar transferases"/>
    <property type="match status" value="1"/>
</dbReference>
<dbReference type="CDD" id="cd00761">
    <property type="entry name" value="Glyco_tranf_GTA_type"/>
    <property type="match status" value="1"/>
</dbReference>
<dbReference type="Pfam" id="PF00535">
    <property type="entry name" value="Glycos_transf_2"/>
    <property type="match status" value="1"/>
</dbReference>
<organism evidence="2 3">
    <name type="scientific">Coprobacter fastidiosus</name>
    <dbReference type="NCBI Taxonomy" id="1099853"/>
    <lineage>
        <taxon>Bacteria</taxon>
        <taxon>Pseudomonadati</taxon>
        <taxon>Bacteroidota</taxon>
        <taxon>Bacteroidia</taxon>
        <taxon>Bacteroidales</taxon>
        <taxon>Barnesiellaceae</taxon>
        <taxon>Coprobacter</taxon>
    </lineage>
</organism>
<dbReference type="EMBL" id="DNWC01000163">
    <property type="protein sequence ID" value="HBJ09853.1"/>
    <property type="molecule type" value="Genomic_DNA"/>
</dbReference>
<evidence type="ECO:0000259" key="1">
    <source>
        <dbReference type="Pfam" id="PF00535"/>
    </source>
</evidence>
<sequence length="328" mass="38797">MKYTVDDIDIYIMTHNRADYLMLSIESLLNQSAGVSKITVLDNESTDNTLSAVERFSSRGVRYIRTKGFLGNFKKAQEIASGKYVMLFHDDDILHPLYLELALQVLNEKDDISLITTRYTEFFDDDFPGMPESIVPDYYYFEKQKDFASHMYFLERIAYATALYRTVDFKKTAIEYEKFNKFNDWPFLVKMSGYGNTVLFDDPSLFYIRRHKGQDTWTSTNTPSVQQIINWDKFFYNKVGAWNVFSKVHYIFVCWFTHFLFGKYDSFLSPQDRERYSKEELLKLARKRGINTWGSCIYCKYRCKNKTQCKRQDFIHQLILKGKTKLGA</sequence>
<dbReference type="PANTHER" id="PTHR22916">
    <property type="entry name" value="GLYCOSYLTRANSFERASE"/>
    <property type="match status" value="1"/>
</dbReference>
<gene>
    <name evidence="2" type="ORF">DDY73_12730</name>
</gene>
<name>A0A354M5R4_9BACT</name>
<reference evidence="2 3" key="1">
    <citation type="journal article" date="2018" name="Nat. Biotechnol.">
        <title>A standardized bacterial taxonomy based on genome phylogeny substantially revises the tree of life.</title>
        <authorList>
            <person name="Parks D.H."/>
            <person name="Chuvochina M."/>
            <person name="Waite D.W."/>
            <person name="Rinke C."/>
            <person name="Skarshewski A."/>
            <person name="Chaumeil P.A."/>
            <person name="Hugenholtz P."/>
        </authorList>
    </citation>
    <scope>NUCLEOTIDE SEQUENCE [LARGE SCALE GENOMIC DNA]</scope>
    <source>
        <strain evidence="2">UBA11482</strain>
    </source>
</reference>
<dbReference type="InterPro" id="IPR001173">
    <property type="entry name" value="Glyco_trans_2-like"/>
</dbReference>
<dbReference type="GO" id="GO:0016758">
    <property type="term" value="F:hexosyltransferase activity"/>
    <property type="evidence" value="ECO:0007669"/>
    <property type="project" value="UniProtKB-ARBA"/>
</dbReference>
<dbReference type="Proteomes" id="UP000262954">
    <property type="component" value="Unassembled WGS sequence"/>
</dbReference>